<evidence type="ECO:0000256" key="5">
    <source>
        <dbReference type="ARBA" id="ARBA00023015"/>
    </source>
</evidence>
<dbReference type="InterPro" id="IPR036864">
    <property type="entry name" value="Zn2-C6_fun-type_DNA-bd_sf"/>
</dbReference>
<comment type="caution">
    <text evidence="9">The sequence shown here is derived from an EMBL/GenBank/DDBJ whole genome shotgun (WGS) entry which is preliminary data.</text>
</comment>
<sequence length="472" mass="52524">MAADGGGSGSHATQVCTTCKTRKKKCDKVLPSCGYCVGKGLGCGYDEIRPRHHENTLRASHTSDFITIPSDPTISEANLYLQVHQLIRATGRFVDDVTAQYFQGLHRYLPVISRTRFHSSLITLGTTPSAGFSVLLLSISLITSSSKLGWHAEHANTTTRPVDQRTLHRATKSLFAQVQGLFPPSVHLIQAALLLAVYEYRHGRPEEAFVSLAGCARMAYAAGIHRPSPVVHTDTDINADFQLQSEEAANTWWGIIIYERIFYCEVSFSDQPLITVFPCGDARLPTETSILEQSDSLSPELIRYIPVSCLSSVDVGVFGRSVQAAWLLDQVLKSRETASLDSRLAQLRDLDTALQAFLGEMMQQCSGKRGLLCEAVAITIRAMFTLHWHILSQSQQLVTDKHHSREDWCTYSHAALDTATKMVLDIVETHENLDRYQAVCLTLGHSYMIRAALKHIYERREWRDTSSGTTVI</sequence>
<evidence type="ECO:0000256" key="7">
    <source>
        <dbReference type="ARBA" id="ARBA00023242"/>
    </source>
</evidence>
<dbReference type="InterPro" id="IPR020392">
    <property type="entry name" value="Pancreatic_hormone-like_CS"/>
</dbReference>
<evidence type="ECO:0000256" key="1">
    <source>
        <dbReference type="ARBA" id="ARBA00004123"/>
    </source>
</evidence>
<dbReference type="Pfam" id="PF00172">
    <property type="entry name" value="Zn_clus"/>
    <property type="match status" value="1"/>
</dbReference>
<reference evidence="9 10" key="1">
    <citation type="journal article" date="2018" name="IMA Fungus">
        <title>IMA Genome-F 9: Draft genome sequence of Annulohypoxylon stygium, Aspergillus mulundensis, Berkeleyomyces basicola (syn. Thielaviopsis basicola), Ceratocystis smalleyi, two Cercospora beticola strains, Coleophoma cylindrospora, Fusarium fracticaudum, Phialophora cf. hyalina, and Morchella septimelata.</title>
        <authorList>
            <person name="Wingfield B.D."/>
            <person name="Bills G.F."/>
            <person name="Dong Y."/>
            <person name="Huang W."/>
            <person name="Nel W.J."/>
            <person name="Swalarsk-Parry B.S."/>
            <person name="Vaghefi N."/>
            <person name="Wilken P.M."/>
            <person name="An Z."/>
            <person name="de Beer Z.W."/>
            <person name="De Vos L."/>
            <person name="Chen L."/>
            <person name="Duong T.A."/>
            <person name="Gao Y."/>
            <person name="Hammerbacher A."/>
            <person name="Kikkert J.R."/>
            <person name="Li Y."/>
            <person name="Li H."/>
            <person name="Li K."/>
            <person name="Li Q."/>
            <person name="Liu X."/>
            <person name="Ma X."/>
            <person name="Naidoo K."/>
            <person name="Pethybridge S.J."/>
            <person name="Sun J."/>
            <person name="Steenkamp E.T."/>
            <person name="van der Nest M.A."/>
            <person name="van Wyk S."/>
            <person name="Wingfield M.J."/>
            <person name="Xiong C."/>
            <person name="Yue Q."/>
            <person name="Zhang X."/>
        </authorList>
    </citation>
    <scope>NUCLEOTIDE SEQUENCE [LARGE SCALE GENOMIC DNA]</scope>
    <source>
        <strain evidence="9 10">BP6252</strain>
    </source>
</reference>
<dbReference type="GO" id="GO:0003677">
    <property type="term" value="F:DNA binding"/>
    <property type="evidence" value="ECO:0007669"/>
    <property type="project" value="InterPro"/>
</dbReference>
<dbReference type="PANTHER" id="PTHR47338:SF20">
    <property type="entry name" value="ZN(II)2CYS6 TRANSCRIPTION FACTOR (EUROFUNG)"/>
    <property type="match status" value="1"/>
</dbReference>
<evidence type="ECO:0000256" key="3">
    <source>
        <dbReference type="ARBA" id="ARBA00022525"/>
    </source>
</evidence>
<dbReference type="OrthoDB" id="3862662at2759"/>
<dbReference type="GO" id="GO:0005634">
    <property type="term" value="C:nucleus"/>
    <property type="evidence" value="ECO:0007669"/>
    <property type="project" value="UniProtKB-SubCell"/>
</dbReference>
<gene>
    <name evidence="9" type="ORF">BP6252_02878</name>
</gene>
<dbReference type="InterPro" id="IPR001138">
    <property type="entry name" value="Zn2Cys6_DnaBD"/>
</dbReference>
<protein>
    <recommendedName>
        <fullName evidence="8">Zn(2)-C6 fungal-type domain-containing protein</fullName>
    </recommendedName>
</protein>
<keyword evidence="3" id="KW-0964">Secreted</keyword>
<name>A0A3D8SHQ1_9HELO</name>
<dbReference type="InterPro" id="IPR050815">
    <property type="entry name" value="TF_fung"/>
</dbReference>
<keyword evidence="5" id="KW-0805">Transcription regulation</keyword>
<dbReference type="PROSITE" id="PS00463">
    <property type="entry name" value="ZN2_CY6_FUNGAL_1"/>
    <property type="match status" value="1"/>
</dbReference>
<dbReference type="InterPro" id="IPR007219">
    <property type="entry name" value="XnlR_reg_dom"/>
</dbReference>
<dbReference type="Pfam" id="PF04082">
    <property type="entry name" value="Fungal_trans"/>
    <property type="match status" value="1"/>
</dbReference>
<evidence type="ECO:0000259" key="8">
    <source>
        <dbReference type="PROSITE" id="PS50048"/>
    </source>
</evidence>
<dbReference type="CDD" id="cd12148">
    <property type="entry name" value="fungal_TF_MHR"/>
    <property type="match status" value="1"/>
</dbReference>
<evidence type="ECO:0000256" key="4">
    <source>
        <dbReference type="ARBA" id="ARBA00022723"/>
    </source>
</evidence>
<keyword evidence="10" id="KW-1185">Reference proteome</keyword>
<dbReference type="EMBL" id="PDLM01000002">
    <property type="protein sequence ID" value="RDW85288.1"/>
    <property type="molecule type" value="Genomic_DNA"/>
</dbReference>
<dbReference type="PROSITE" id="PS50048">
    <property type="entry name" value="ZN2_CY6_FUNGAL_2"/>
    <property type="match status" value="1"/>
</dbReference>
<dbReference type="GO" id="GO:0008270">
    <property type="term" value="F:zinc ion binding"/>
    <property type="evidence" value="ECO:0007669"/>
    <property type="project" value="InterPro"/>
</dbReference>
<dbReference type="Gene3D" id="4.10.240.10">
    <property type="entry name" value="Zn(2)-C6 fungal-type DNA-binding domain"/>
    <property type="match status" value="1"/>
</dbReference>
<evidence type="ECO:0000313" key="10">
    <source>
        <dbReference type="Proteomes" id="UP000256645"/>
    </source>
</evidence>
<dbReference type="GO" id="GO:0005576">
    <property type="term" value="C:extracellular region"/>
    <property type="evidence" value="ECO:0007669"/>
    <property type="project" value="UniProtKB-SubCell"/>
</dbReference>
<evidence type="ECO:0000313" key="9">
    <source>
        <dbReference type="EMBL" id="RDW85288.1"/>
    </source>
</evidence>
<feature type="domain" description="Zn(2)-C6 fungal-type" evidence="8">
    <location>
        <begin position="15"/>
        <end position="45"/>
    </location>
</feature>
<evidence type="ECO:0000256" key="6">
    <source>
        <dbReference type="ARBA" id="ARBA00023163"/>
    </source>
</evidence>
<dbReference type="PROSITE" id="PS00265">
    <property type="entry name" value="PANCREATIC_HORMONE_1"/>
    <property type="match status" value="1"/>
</dbReference>
<organism evidence="9 10">
    <name type="scientific">Coleophoma cylindrospora</name>
    <dbReference type="NCBI Taxonomy" id="1849047"/>
    <lineage>
        <taxon>Eukaryota</taxon>
        <taxon>Fungi</taxon>
        <taxon>Dikarya</taxon>
        <taxon>Ascomycota</taxon>
        <taxon>Pezizomycotina</taxon>
        <taxon>Leotiomycetes</taxon>
        <taxon>Helotiales</taxon>
        <taxon>Dermateaceae</taxon>
        <taxon>Coleophoma</taxon>
    </lineage>
</organism>
<proteinExistence type="predicted"/>
<dbReference type="AlphaFoldDB" id="A0A3D8SHQ1"/>
<accession>A0A3D8SHQ1</accession>
<dbReference type="Proteomes" id="UP000256645">
    <property type="component" value="Unassembled WGS sequence"/>
</dbReference>
<dbReference type="GO" id="GO:0006351">
    <property type="term" value="P:DNA-templated transcription"/>
    <property type="evidence" value="ECO:0007669"/>
    <property type="project" value="InterPro"/>
</dbReference>
<keyword evidence="4" id="KW-0479">Metal-binding</keyword>
<dbReference type="PANTHER" id="PTHR47338">
    <property type="entry name" value="ZN(II)2CYS6 TRANSCRIPTION FACTOR (EUROFUNG)-RELATED"/>
    <property type="match status" value="1"/>
</dbReference>
<evidence type="ECO:0000256" key="2">
    <source>
        <dbReference type="ARBA" id="ARBA00004613"/>
    </source>
</evidence>
<keyword evidence="6" id="KW-0804">Transcription</keyword>
<dbReference type="CDD" id="cd00067">
    <property type="entry name" value="GAL4"/>
    <property type="match status" value="1"/>
</dbReference>
<dbReference type="SUPFAM" id="SSF57701">
    <property type="entry name" value="Zn2/Cys6 DNA-binding domain"/>
    <property type="match status" value="1"/>
</dbReference>
<keyword evidence="7" id="KW-0539">Nucleus</keyword>
<dbReference type="GO" id="GO:0000981">
    <property type="term" value="F:DNA-binding transcription factor activity, RNA polymerase II-specific"/>
    <property type="evidence" value="ECO:0007669"/>
    <property type="project" value="InterPro"/>
</dbReference>
<comment type="subcellular location">
    <subcellularLocation>
        <location evidence="1">Nucleus</location>
    </subcellularLocation>
    <subcellularLocation>
        <location evidence="2">Secreted</location>
    </subcellularLocation>
</comment>
<dbReference type="SMART" id="SM00066">
    <property type="entry name" value="GAL4"/>
    <property type="match status" value="1"/>
</dbReference>